<dbReference type="GO" id="GO:0016787">
    <property type="term" value="F:hydrolase activity"/>
    <property type="evidence" value="ECO:0007669"/>
    <property type="project" value="UniProtKB-KW"/>
</dbReference>
<dbReference type="PANTHER" id="PTHR33886:SF8">
    <property type="entry name" value="UNSATURATED RHAMNOGALACTURONAN HYDROLASE (EUROFUNG)"/>
    <property type="match status" value="1"/>
</dbReference>
<dbReference type="InterPro" id="IPR008928">
    <property type="entry name" value="6-hairpin_glycosidase_sf"/>
</dbReference>
<dbReference type="EMBL" id="BMWX01000001">
    <property type="protein sequence ID" value="GGZ16539.1"/>
    <property type="molecule type" value="Genomic_DNA"/>
</dbReference>
<protein>
    <recommendedName>
        <fullName evidence="4">Rhamnogalacturonyl hydrolase YesR</fullName>
    </recommendedName>
</protein>
<evidence type="ECO:0000256" key="1">
    <source>
        <dbReference type="ARBA" id="ARBA00022801"/>
    </source>
</evidence>
<dbReference type="InterPro" id="IPR052043">
    <property type="entry name" value="PolySaccharide_Degr_Enz"/>
</dbReference>
<evidence type="ECO:0000313" key="2">
    <source>
        <dbReference type="EMBL" id="GGZ16539.1"/>
    </source>
</evidence>
<evidence type="ECO:0008006" key="4">
    <source>
        <dbReference type="Google" id="ProtNLM"/>
    </source>
</evidence>
<reference evidence="2" key="2">
    <citation type="submission" date="2020-09" db="EMBL/GenBank/DDBJ databases">
        <authorList>
            <person name="Sun Q."/>
            <person name="Kim S."/>
        </authorList>
    </citation>
    <scope>NUCLEOTIDE SEQUENCE</scope>
    <source>
        <strain evidence="2">KCTC 12368</strain>
    </source>
</reference>
<sequence length="366" mass="41899">MYSINLLSFLWIMLSYQAHEDVFDEEVILTRMEKAAEWQISNPSPFGPLEWHCAPFYMGLTDLYEVSGNDKYLVEVQDIGTENAWNIGDRKYHADDHAVGLSYLKLSEHFKDPSMIAKVRAEFDWILANPPKKTIVGADGLIRLRYNRERWNWCDALYMAAPVWTGLGAVTGEKKYIDYMVQEWKQAQDWYWSEADSLYFHDRRDITKISPGGQKVFWARGDGWVMAALVEVLQYLPDDHADRSYFEGIYKMMSTKLLSIQKENGTWAPSLLDENHPAQDDISGSVFFVYALAWGINNGLLDRKVYEPAVRDGWKALCLRQLENGRLTNIQPVGGFPVAFDPDTTAIFGVGGFLNAGSEVYKLVKK</sequence>
<keyword evidence="1" id="KW-0378">Hydrolase</keyword>
<reference evidence="2" key="1">
    <citation type="journal article" date="2014" name="Int. J. Syst. Evol. Microbiol.">
        <title>Complete genome sequence of Corynebacterium casei LMG S-19264T (=DSM 44701T), isolated from a smear-ripened cheese.</title>
        <authorList>
            <consortium name="US DOE Joint Genome Institute (JGI-PGF)"/>
            <person name="Walter F."/>
            <person name="Albersmeier A."/>
            <person name="Kalinowski J."/>
            <person name="Ruckert C."/>
        </authorList>
    </citation>
    <scope>NUCLEOTIDE SEQUENCE</scope>
    <source>
        <strain evidence="2">KCTC 12368</strain>
    </source>
</reference>
<keyword evidence="3" id="KW-1185">Reference proteome</keyword>
<proteinExistence type="predicted"/>
<dbReference type="Pfam" id="PF07470">
    <property type="entry name" value="Glyco_hydro_88"/>
    <property type="match status" value="1"/>
</dbReference>
<comment type="caution">
    <text evidence="2">The sequence shown here is derived from an EMBL/GenBank/DDBJ whole genome shotgun (WGS) entry which is preliminary data.</text>
</comment>
<organism evidence="2 3">
    <name type="scientific">Echinicola pacifica</name>
    <dbReference type="NCBI Taxonomy" id="346377"/>
    <lineage>
        <taxon>Bacteria</taxon>
        <taxon>Pseudomonadati</taxon>
        <taxon>Bacteroidota</taxon>
        <taxon>Cytophagia</taxon>
        <taxon>Cytophagales</taxon>
        <taxon>Cyclobacteriaceae</taxon>
        <taxon>Echinicola</taxon>
    </lineage>
</organism>
<gene>
    <name evidence="2" type="ORF">GCM10007049_06130</name>
</gene>
<dbReference type="SUPFAM" id="SSF48208">
    <property type="entry name" value="Six-hairpin glycosidases"/>
    <property type="match status" value="1"/>
</dbReference>
<dbReference type="AlphaFoldDB" id="A0A918PN51"/>
<dbReference type="InterPro" id="IPR010905">
    <property type="entry name" value="Glyco_hydro_88"/>
</dbReference>
<dbReference type="GO" id="GO:0005975">
    <property type="term" value="P:carbohydrate metabolic process"/>
    <property type="evidence" value="ECO:0007669"/>
    <property type="project" value="InterPro"/>
</dbReference>
<evidence type="ECO:0000313" key="3">
    <source>
        <dbReference type="Proteomes" id="UP000619457"/>
    </source>
</evidence>
<accession>A0A918PN51</accession>
<dbReference type="InterPro" id="IPR012341">
    <property type="entry name" value="6hp_glycosidase-like_sf"/>
</dbReference>
<dbReference type="PANTHER" id="PTHR33886">
    <property type="entry name" value="UNSATURATED RHAMNOGALACTURONAN HYDROLASE (EUROFUNG)"/>
    <property type="match status" value="1"/>
</dbReference>
<dbReference type="RefSeq" id="WP_026235832.1">
    <property type="nucleotide sequence ID" value="NZ_BMWX01000001.1"/>
</dbReference>
<name>A0A918PN51_9BACT</name>
<dbReference type="Gene3D" id="1.50.10.10">
    <property type="match status" value="1"/>
</dbReference>
<dbReference type="Proteomes" id="UP000619457">
    <property type="component" value="Unassembled WGS sequence"/>
</dbReference>